<evidence type="ECO:0000313" key="3">
    <source>
        <dbReference type="EMBL" id="ACZ39491.1"/>
    </source>
</evidence>
<dbReference type="PANTHER" id="PTHR10937:SF8">
    <property type="entry name" value="AMINOTRANSFERASE-RELATED"/>
    <property type="match status" value="1"/>
</dbReference>
<keyword evidence="3" id="KW-0032">Aminotransferase</keyword>
<dbReference type="OrthoDB" id="9782098at2"/>
<dbReference type="InterPro" id="IPR001347">
    <property type="entry name" value="SIS_dom"/>
</dbReference>
<dbReference type="InterPro" id="IPR046348">
    <property type="entry name" value="SIS_dom_sf"/>
</dbReference>
<feature type="domain" description="SIS" evidence="2">
    <location>
        <begin position="32"/>
        <end position="174"/>
    </location>
</feature>
<dbReference type="AlphaFoldDB" id="D1C5T9"/>
<feature type="domain" description="SIS" evidence="2">
    <location>
        <begin position="197"/>
        <end position="340"/>
    </location>
</feature>
<organism evidence="3 4">
    <name type="scientific">Sphaerobacter thermophilus (strain ATCC 49802 / DSM 20745 / KCCM 41009 / NCIMB 13125 / S 6022)</name>
    <dbReference type="NCBI Taxonomy" id="479434"/>
    <lineage>
        <taxon>Bacteria</taxon>
        <taxon>Pseudomonadati</taxon>
        <taxon>Thermomicrobiota</taxon>
        <taxon>Thermomicrobia</taxon>
        <taxon>Sphaerobacterales</taxon>
        <taxon>Sphaerobacterineae</taxon>
        <taxon>Sphaerobacteraceae</taxon>
        <taxon>Sphaerobacter</taxon>
    </lineage>
</organism>
<dbReference type="GO" id="GO:0097367">
    <property type="term" value="F:carbohydrate derivative binding"/>
    <property type="evidence" value="ECO:0007669"/>
    <property type="project" value="InterPro"/>
</dbReference>
<dbReference type="InterPro" id="IPR035490">
    <property type="entry name" value="GlmS/FrlB_SIS"/>
</dbReference>
<dbReference type="KEGG" id="sti:Sthe_2061"/>
<dbReference type="Gene3D" id="3.40.50.10490">
    <property type="entry name" value="Glucose-6-phosphate isomerase like protein, domain 1"/>
    <property type="match status" value="2"/>
</dbReference>
<dbReference type="eggNOG" id="COG0449">
    <property type="taxonomic scope" value="Bacteria"/>
</dbReference>
<keyword evidence="1" id="KW-0677">Repeat</keyword>
<evidence type="ECO:0000313" key="4">
    <source>
        <dbReference type="Proteomes" id="UP000002027"/>
    </source>
</evidence>
<gene>
    <name evidence="3" type="ordered locus">Sthe_2061</name>
</gene>
<dbReference type="EMBL" id="CP001823">
    <property type="protein sequence ID" value="ACZ39491.1"/>
    <property type="molecule type" value="Genomic_DNA"/>
</dbReference>
<dbReference type="Proteomes" id="UP000002027">
    <property type="component" value="Chromosome 1"/>
</dbReference>
<reference evidence="4" key="1">
    <citation type="submission" date="2009-11" db="EMBL/GenBank/DDBJ databases">
        <title>The complete chromosome 1 of Sphaerobacter thermophilus DSM 20745.</title>
        <authorList>
            <person name="Lucas S."/>
            <person name="Copeland A."/>
            <person name="Lapidus A."/>
            <person name="Glavina del Rio T."/>
            <person name="Dalin E."/>
            <person name="Tice H."/>
            <person name="Bruce D."/>
            <person name="Goodwin L."/>
            <person name="Pitluck S."/>
            <person name="Kyrpides N."/>
            <person name="Mavromatis K."/>
            <person name="Ivanova N."/>
            <person name="Mikhailova N."/>
            <person name="LaButti K.M."/>
            <person name="Clum A."/>
            <person name="Sun H.I."/>
            <person name="Brettin T."/>
            <person name="Detter J.C."/>
            <person name="Han C."/>
            <person name="Larimer F."/>
            <person name="Land M."/>
            <person name="Hauser L."/>
            <person name="Markowitz V."/>
            <person name="Cheng J.F."/>
            <person name="Hugenholtz P."/>
            <person name="Woyke T."/>
            <person name="Wu D."/>
            <person name="Steenblock K."/>
            <person name="Schneider S."/>
            <person name="Pukall R."/>
            <person name="Goeker M."/>
            <person name="Klenk H.P."/>
            <person name="Eisen J.A."/>
        </authorList>
    </citation>
    <scope>NUCLEOTIDE SEQUENCE [LARGE SCALE GENOMIC DNA]</scope>
    <source>
        <strain evidence="4">ATCC 49802 / DSM 20745 / S 6022</strain>
    </source>
</reference>
<dbReference type="GO" id="GO:1901135">
    <property type="term" value="P:carbohydrate derivative metabolic process"/>
    <property type="evidence" value="ECO:0007669"/>
    <property type="project" value="InterPro"/>
</dbReference>
<dbReference type="InterPro" id="IPR035466">
    <property type="entry name" value="GlmS/AgaS_SIS"/>
</dbReference>
<dbReference type="Pfam" id="PF01380">
    <property type="entry name" value="SIS"/>
    <property type="match status" value="2"/>
</dbReference>
<evidence type="ECO:0000259" key="2">
    <source>
        <dbReference type="PROSITE" id="PS51464"/>
    </source>
</evidence>
<evidence type="ECO:0000256" key="1">
    <source>
        <dbReference type="ARBA" id="ARBA00022737"/>
    </source>
</evidence>
<accession>D1C5T9</accession>
<keyword evidence="3" id="KW-0808">Transferase</keyword>
<dbReference type="PROSITE" id="PS51464">
    <property type="entry name" value="SIS"/>
    <property type="match status" value="2"/>
</dbReference>
<dbReference type="GO" id="GO:0004360">
    <property type="term" value="F:glutamine-fructose-6-phosphate transaminase (isomerizing) activity"/>
    <property type="evidence" value="ECO:0007669"/>
    <property type="project" value="UniProtKB-EC"/>
</dbReference>
<proteinExistence type="predicted"/>
<dbReference type="CDD" id="cd05008">
    <property type="entry name" value="SIS_GlmS_GlmD_1"/>
    <property type="match status" value="1"/>
</dbReference>
<name>D1C5T9_SPHTD</name>
<sequence length="350" mass="36974">MSQGQNFDREVREQPEALERLLARGREQAEAIAEAIRDAEPNLIVIVARGSSGNAAVYAKYLLGMRNGFPVTLAAPSMFTLYQQPPRLGRAVVIGISQSGQSADIVAVEEAARQQGALTVAITNHPESPLATAADYCLPLHAGPEYAVAATKTYTNQLMALALLSTALRGEDADADWEALAAIPAAAEAALWLNAGIAEQVERFRHVDRFAVIGRGYNLATAHEIALKIKETTYTMAHSYSSADFLHGPVAMIEPGFPVLLIAPSGATLDNTAGLLGLLEERAAEVITISDQEDLLARAGTPLPLPTGVPEWLTPAIAVIPGQLLAGALAAARGLDPDQPRGLSKVTVTH</sequence>
<dbReference type="HOGENOM" id="CLU_012520_2_1_0"/>
<dbReference type="EC" id="2.6.1.16" evidence="3"/>
<dbReference type="InParanoid" id="D1C5T9"/>
<dbReference type="RefSeq" id="WP_012872537.1">
    <property type="nucleotide sequence ID" value="NC_013523.1"/>
</dbReference>
<reference evidence="3 4" key="2">
    <citation type="journal article" date="2010" name="Stand. Genomic Sci.">
        <title>Complete genome sequence of Desulfohalobium retbaense type strain (HR(100)).</title>
        <authorList>
            <person name="Spring S."/>
            <person name="Nolan M."/>
            <person name="Lapidus A."/>
            <person name="Glavina Del Rio T."/>
            <person name="Copeland A."/>
            <person name="Tice H."/>
            <person name="Cheng J.F."/>
            <person name="Lucas S."/>
            <person name="Land M."/>
            <person name="Chen F."/>
            <person name="Bruce D."/>
            <person name="Goodwin L."/>
            <person name="Pitluck S."/>
            <person name="Ivanova N."/>
            <person name="Mavromatis K."/>
            <person name="Mikhailova N."/>
            <person name="Pati A."/>
            <person name="Chen A."/>
            <person name="Palaniappan K."/>
            <person name="Hauser L."/>
            <person name="Chang Y.J."/>
            <person name="Jeffries C.D."/>
            <person name="Munk C."/>
            <person name="Kiss H."/>
            <person name="Chain P."/>
            <person name="Han C."/>
            <person name="Brettin T."/>
            <person name="Detter J.C."/>
            <person name="Schuler E."/>
            <person name="Goker M."/>
            <person name="Rohde M."/>
            <person name="Bristow J."/>
            <person name="Eisen J.A."/>
            <person name="Markowitz V."/>
            <person name="Hugenholtz P."/>
            <person name="Kyrpides N.C."/>
            <person name="Klenk H.P."/>
        </authorList>
    </citation>
    <scope>NUCLEOTIDE SEQUENCE [LARGE SCALE GENOMIC DNA]</scope>
    <source>
        <strain evidence="4">ATCC 49802 / DSM 20745 / S 6022</strain>
    </source>
</reference>
<dbReference type="STRING" id="479434.Sthe_2061"/>
<dbReference type="CDD" id="cd05009">
    <property type="entry name" value="SIS_GlmS_GlmD_2"/>
    <property type="match status" value="1"/>
</dbReference>
<protein>
    <submittedName>
        <fullName evidence="3">Glutamine--fructose-6-phosphate transaminase (Isomerizing)</fullName>
        <ecNumber evidence="3">2.6.1.16</ecNumber>
    </submittedName>
</protein>
<dbReference type="PANTHER" id="PTHR10937">
    <property type="entry name" value="GLUCOSAMINE--FRUCTOSE-6-PHOSPHATE AMINOTRANSFERASE, ISOMERIZING"/>
    <property type="match status" value="1"/>
</dbReference>
<keyword evidence="4" id="KW-1185">Reference proteome</keyword>
<dbReference type="SUPFAM" id="SSF53697">
    <property type="entry name" value="SIS domain"/>
    <property type="match status" value="1"/>
</dbReference>